<evidence type="ECO:0000313" key="4">
    <source>
        <dbReference type="Proteomes" id="UP001500420"/>
    </source>
</evidence>
<evidence type="ECO:0000256" key="2">
    <source>
        <dbReference type="SAM" id="Phobius"/>
    </source>
</evidence>
<protein>
    <submittedName>
        <fullName evidence="3">Uncharacterized protein</fullName>
    </submittedName>
</protein>
<keyword evidence="2" id="KW-1133">Transmembrane helix</keyword>
<dbReference type="Proteomes" id="UP001500420">
    <property type="component" value="Unassembled WGS sequence"/>
</dbReference>
<gene>
    <name evidence="3" type="ORF">GCM10009020_05710</name>
</gene>
<keyword evidence="2" id="KW-0812">Transmembrane</keyword>
<feature type="transmembrane region" description="Helical" evidence="2">
    <location>
        <begin position="22"/>
        <end position="45"/>
    </location>
</feature>
<evidence type="ECO:0000313" key="3">
    <source>
        <dbReference type="EMBL" id="GAA0663812.1"/>
    </source>
</evidence>
<feature type="transmembrane region" description="Helical" evidence="2">
    <location>
        <begin position="293"/>
        <end position="317"/>
    </location>
</feature>
<accession>A0AAV3T6P8</accession>
<feature type="compositionally biased region" description="Basic and acidic residues" evidence="1">
    <location>
        <begin position="367"/>
        <end position="379"/>
    </location>
</feature>
<dbReference type="RefSeq" id="WP_343772340.1">
    <property type="nucleotide sequence ID" value="NZ_BAAADV010000001.1"/>
</dbReference>
<keyword evidence="4" id="KW-1185">Reference proteome</keyword>
<dbReference type="Pfam" id="PF25927">
    <property type="entry name" value="DUF7972"/>
    <property type="match status" value="1"/>
</dbReference>
<feature type="transmembrane region" description="Helical" evidence="2">
    <location>
        <begin position="52"/>
        <end position="74"/>
    </location>
</feature>
<sequence length="379" mass="40590">MAEGTEAGTDVTDWLTLYGSRYAVAALVLVVVAAVVATLVVAGVVPPTNADAMLYLFSAFVGGNFTLITVVLSINQLVLSQQLQAPDEIRSEIEATIEYRRDVEDVTGVDVLPVVPRAFLRQLLESTRQHAQALGGLVARTGRPDLERDVDDVVEAVTASADRADELLRGESGDKEIESGRRGADDPSGMGIFAVLAVLLSTNYAGQLRDAARIRAEHGEALREPESVAIDELTDALRGLDVARQYFRTIYVQEELARLSRILLYVGIPAIVAAGLLLPVYRPPGGPTVPRWAIGPLFTLGVVVSLAPIAMLFAFVLRLTVVSQRTVAVTPFTTPRQEHPGEAAQGESDADEQDASGESEDGTESSSDSRDRSEVPGEE</sequence>
<dbReference type="EMBL" id="BAAADV010000001">
    <property type="protein sequence ID" value="GAA0663812.1"/>
    <property type="molecule type" value="Genomic_DNA"/>
</dbReference>
<proteinExistence type="predicted"/>
<dbReference type="InterPro" id="IPR058278">
    <property type="entry name" value="DUF7972"/>
</dbReference>
<reference evidence="3 4" key="1">
    <citation type="journal article" date="2019" name="Int. J. Syst. Evol. Microbiol.">
        <title>The Global Catalogue of Microorganisms (GCM) 10K type strain sequencing project: providing services to taxonomists for standard genome sequencing and annotation.</title>
        <authorList>
            <consortium name="The Broad Institute Genomics Platform"/>
            <consortium name="The Broad Institute Genome Sequencing Center for Infectious Disease"/>
            <person name="Wu L."/>
            <person name="Ma J."/>
        </authorList>
    </citation>
    <scope>NUCLEOTIDE SEQUENCE [LARGE SCALE GENOMIC DNA]</scope>
    <source>
        <strain evidence="3 4">JCM 16328</strain>
    </source>
</reference>
<feature type="compositionally biased region" description="Acidic residues" evidence="1">
    <location>
        <begin position="348"/>
        <end position="363"/>
    </location>
</feature>
<feature type="transmembrane region" description="Helical" evidence="2">
    <location>
        <begin position="262"/>
        <end position="281"/>
    </location>
</feature>
<feature type="transmembrane region" description="Helical" evidence="2">
    <location>
        <begin position="188"/>
        <end position="206"/>
    </location>
</feature>
<dbReference type="AlphaFoldDB" id="A0AAV3T6P8"/>
<organism evidence="3 4">
    <name type="scientific">Natronoarchaeum mannanilyticum</name>
    <dbReference type="NCBI Taxonomy" id="926360"/>
    <lineage>
        <taxon>Archaea</taxon>
        <taxon>Methanobacteriati</taxon>
        <taxon>Methanobacteriota</taxon>
        <taxon>Stenosarchaea group</taxon>
        <taxon>Halobacteria</taxon>
        <taxon>Halobacteriales</taxon>
        <taxon>Natronoarchaeaceae</taxon>
    </lineage>
</organism>
<feature type="region of interest" description="Disordered" evidence="1">
    <location>
        <begin position="332"/>
        <end position="379"/>
    </location>
</feature>
<keyword evidence="2" id="KW-0472">Membrane</keyword>
<evidence type="ECO:0000256" key="1">
    <source>
        <dbReference type="SAM" id="MobiDB-lite"/>
    </source>
</evidence>
<name>A0AAV3T6P8_9EURY</name>
<comment type="caution">
    <text evidence="3">The sequence shown here is derived from an EMBL/GenBank/DDBJ whole genome shotgun (WGS) entry which is preliminary data.</text>
</comment>